<dbReference type="EMBL" id="CAXDID020000505">
    <property type="protein sequence ID" value="CAL6098075.1"/>
    <property type="molecule type" value="Genomic_DNA"/>
</dbReference>
<dbReference type="Gene3D" id="3.40.50.1170">
    <property type="entry name" value="L-asparaginase, N-terminal domain"/>
    <property type="match status" value="1"/>
</dbReference>
<dbReference type="InterPro" id="IPR006034">
    <property type="entry name" value="Asparaginase/glutaminase-like"/>
</dbReference>
<keyword evidence="12" id="KW-1185">Reference proteome</keyword>
<evidence type="ECO:0000259" key="8">
    <source>
        <dbReference type="Pfam" id="PF00710"/>
    </source>
</evidence>
<organism evidence="10">
    <name type="scientific">Hexamita inflata</name>
    <dbReference type="NCBI Taxonomy" id="28002"/>
    <lineage>
        <taxon>Eukaryota</taxon>
        <taxon>Metamonada</taxon>
        <taxon>Diplomonadida</taxon>
        <taxon>Hexamitidae</taxon>
        <taxon>Hexamitinae</taxon>
        <taxon>Hexamita</taxon>
    </lineage>
</organism>
<dbReference type="InterPro" id="IPR037152">
    <property type="entry name" value="L-asparaginase_N_sf"/>
</dbReference>
<dbReference type="InterPro" id="IPR027474">
    <property type="entry name" value="L-asparaginase_N"/>
</dbReference>
<dbReference type="InterPro" id="IPR027473">
    <property type="entry name" value="L-asparaginase_C"/>
</dbReference>
<feature type="domain" description="L-asparaginase N-terminal" evidence="8">
    <location>
        <begin position="19"/>
        <end position="205"/>
    </location>
</feature>
<dbReference type="AlphaFoldDB" id="A0AA86NK08"/>
<dbReference type="InterPro" id="IPR040919">
    <property type="entry name" value="Asparaginase_C"/>
</dbReference>
<evidence type="ECO:0000256" key="1">
    <source>
        <dbReference type="ARBA" id="ARBA00010518"/>
    </source>
</evidence>
<dbReference type="PROSITE" id="PS00917">
    <property type="entry name" value="ASN_GLN_ASE_2"/>
    <property type="match status" value="1"/>
</dbReference>
<evidence type="ECO:0000259" key="9">
    <source>
        <dbReference type="Pfam" id="PF17763"/>
    </source>
</evidence>
<dbReference type="SMART" id="SM00870">
    <property type="entry name" value="Asparaginase"/>
    <property type="match status" value="1"/>
</dbReference>
<feature type="active site" description="O-isoaspartyl threonine intermediate" evidence="4">
    <location>
        <position position="27"/>
    </location>
</feature>
<evidence type="ECO:0000256" key="6">
    <source>
        <dbReference type="PROSITE-ProRule" id="PRU10099"/>
    </source>
</evidence>
<reference evidence="11 12" key="2">
    <citation type="submission" date="2024-07" db="EMBL/GenBank/DDBJ databases">
        <authorList>
            <person name="Akdeniz Z."/>
        </authorList>
    </citation>
    <scope>NUCLEOTIDE SEQUENCE [LARGE SCALE GENOMIC DNA]</scope>
</reference>
<feature type="active site" evidence="6">
    <location>
        <position position="27"/>
    </location>
</feature>
<feature type="active site" evidence="7">
    <location>
        <position position="105"/>
    </location>
</feature>
<dbReference type="SFLD" id="SFLDS00057">
    <property type="entry name" value="Glutaminase/Asparaginase"/>
    <property type="match status" value="1"/>
</dbReference>
<dbReference type="PROSITE" id="PS51732">
    <property type="entry name" value="ASN_GLN_ASE_3"/>
    <property type="match status" value="1"/>
</dbReference>
<dbReference type="Gene3D" id="3.40.50.40">
    <property type="match status" value="1"/>
</dbReference>
<accession>A0AA86NK08</accession>
<dbReference type="PANTHER" id="PTHR11707:SF28">
    <property type="entry name" value="60 KDA LYSOPHOSPHOLIPASE"/>
    <property type="match status" value="1"/>
</dbReference>
<dbReference type="PROSITE" id="PS00144">
    <property type="entry name" value="ASN_GLN_ASE_1"/>
    <property type="match status" value="1"/>
</dbReference>
<dbReference type="GO" id="GO:0004067">
    <property type="term" value="F:asparaginase activity"/>
    <property type="evidence" value="ECO:0007669"/>
    <property type="project" value="UniProtKB-UniRule"/>
</dbReference>
<dbReference type="SUPFAM" id="SSF53774">
    <property type="entry name" value="Glutaminase/Asparaginase"/>
    <property type="match status" value="1"/>
</dbReference>
<dbReference type="InterPro" id="IPR020827">
    <property type="entry name" value="Asparaginase/glutaminase_AS1"/>
</dbReference>
<dbReference type="Proteomes" id="UP001642409">
    <property type="component" value="Unassembled WGS sequence"/>
</dbReference>
<dbReference type="InterPro" id="IPR027475">
    <property type="entry name" value="Asparaginase/glutaminase_AS2"/>
</dbReference>
<dbReference type="PIRSF" id="PIRSF001220">
    <property type="entry name" value="L-ASNase_gatD"/>
    <property type="match status" value="1"/>
</dbReference>
<dbReference type="Pfam" id="PF00710">
    <property type="entry name" value="Asparaginase"/>
    <property type="match status" value="1"/>
</dbReference>
<dbReference type="PRINTS" id="PR00139">
    <property type="entry name" value="ASNGLNASE"/>
</dbReference>
<dbReference type="FunFam" id="3.40.50.1170:FF:000001">
    <property type="entry name" value="L-asparaginase 2"/>
    <property type="match status" value="1"/>
</dbReference>
<dbReference type="GO" id="GO:0006528">
    <property type="term" value="P:asparagine metabolic process"/>
    <property type="evidence" value="ECO:0007669"/>
    <property type="project" value="UniProtKB-ARBA"/>
</dbReference>
<reference evidence="10" key="1">
    <citation type="submission" date="2023-06" db="EMBL/GenBank/DDBJ databases">
        <authorList>
            <person name="Kurt Z."/>
        </authorList>
    </citation>
    <scope>NUCLEOTIDE SEQUENCE</scope>
</reference>
<evidence type="ECO:0000256" key="3">
    <source>
        <dbReference type="ARBA" id="ARBA00049366"/>
    </source>
</evidence>
<evidence type="ECO:0000313" key="10">
    <source>
        <dbReference type="EMBL" id="CAI9920753.1"/>
    </source>
</evidence>
<protein>
    <recommendedName>
        <fullName evidence="2">asparaginase</fullName>
        <ecNumber evidence="2">3.5.1.1</ecNumber>
    </recommendedName>
</protein>
<proteinExistence type="inferred from homology"/>
<dbReference type="CDD" id="cd08963">
    <property type="entry name" value="L-asparaginase_I"/>
    <property type="match status" value="1"/>
</dbReference>
<evidence type="ECO:0000256" key="5">
    <source>
        <dbReference type="PIRSR" id="PIRSR001220-2"/>
    </source>
</evidence>
<comment type="caution">
    <text evidence="10">The sequence shown here is derived from an EMBL/GenBank/DDBJ whole genome shotgun (WGS) entry which is preliminary data.</text>
</comment>
<dbReference type="InterPro" id="IPR036152">
    <property type="entry name" value="Asp/glu_Ase-like_sf"/>
</dbReference>
<comment type="catalytic activity">
    <reaction evidence="3">
        <text>L-asparagine + H2O = L-aspartate + NH4(+)</text>
        <dbReference type="Rhea" id="RHEA:21016"/>
        <dbReference type="ChEBI" id="CHEBI:15377"/>
        <dbReference type="ChEBI" id="CHEBI:28938"/>
        <dbReference type="ChEBI" id="CHEBI:29991"/>
        <dbReference type="ChEBI" id="CHEBI:58048"/>
        <dbReference type="EC" id="3.5.1.1"/>
    </reaction>
</comment>
<evidence type="ECO:0000256" key="7">
    <source>
        <dbReference type="PROSITE-ProRule" id="PRU10100"/>
    </source>
</evidence>
<feature type="binding site" evidence="5">
    <location>
        <begin position="105"/>
        <end position="106"/>
    </location>
    <ligand>
        <name>substrate</name>
    </ligand>
</feature>
<comment type="similarity">
    <text evidence="1">Belongs to the asparaginase 1 family.</text>
</comment>
<feature type="domain" description="Asparaginase/glutaminase C-terminal" evidence="9">
    <location>
        <begin position="232"/>
        <end position="344"/>
    </location>
</feature>
<evidence type="ECO:0000313" key="12">
    <source>
        <dbReference type="Proteomes" id="UP001642409"/>
    </source>
</evidence>
<evidence type="ECO:0000313" key="11">
    <source>
        <dbReference type="EMBL" id="CAL6098075.1"/>
    </source>
</evidence>
<name>A0AA86NK08_9EUKA</name>
<dbReference type="InterPro" id="IPR041725">
    <property type="entry name" value="L-asparaginase_I"/>
</dbReference>
<dbReference type="PIRSF" id="PIRSF500176">
    <property type="entry name" value="L_ASNase"/>
    <property type="match status" value="1"/>
</dbReference>
<gene>
    <name evidence="11" type="ORF">HINF_LOCUS69436</name>
    <name evidence="10" type="ORF">HINF_LOCUS8398</name>
</gene>
<dbReference type="EC" id="3.5.1.1" evidence="2"/>
<dbReference type="EMBL" id="CATOUU010000203">
    <property type="protein sequence ID" value="CAI9920753.1"/>
    <property type="molecule type" value="Genomic_DNA"/>
</dbReference>
<dbReference type="Pfam" id="PF17763">
    <property type="entry name" value="Asparaginase_C"/>
    <property type="match status" value="1"/>
</dbReference>
<dbReference type="PANTHER" id="PTHR11707">
    <property type="entry name" value="L-ASPARAGINASE"/>
    <property type="match status" value="1"/>
</dbReference>
<feature type="binding site" evidence="5">
    <location>
        <position position="74"/>
    </location>
    <ligand>
        <name>substrate</name>
    </ligand>
</feature>
<sequence length="360" mass="39723">MQPIEMYPQPPGTPQLDTVAVIYTGGTIGMCKNQDGQYAPDPDYLVHTMRNTPLFKHHDLPKYHVMSIPPLLDSASMNIDDWVRIARTIESLYDLYLGFVVIHGTDTLAYTASILSFILVNLRKPVVITGSQLPLCECYSDGYFNLVGAIRATTWNINEVCVYFNNKLMRGNRVQKYSAWAIDAFDTASIEPLAIQGTDLKLNKHVISSMTPVWPTQVTSTKLTVTTPCKDIAITTLYPGFQPKLLRAFIGFRGLVIQAFGTGNGPSTLEFLSELQNLHLNGCVIVVVTQTHTGLVNLGQYEAASTLRSAGCISGYCMTSEAAFCKLSYLCGLGLNQEQVEQSFGQVLRGEFDTVECEGY</sequence>
<evidence type="ECO:0000256" key="4">
    <source>
        <dbReference type="PIRSR" id="PIRSR001220-1"/>
    </source>
</evidence>
<evidence type="ECO:0000256" key="2">
    <source>
        <dbReference type="ARBA" id="ARBA00012920"/>
    </source>
</evidence>